<gene>
    <name evidence="6" type="ORF">SAMN02745781_02726</name>
</gene>
<keyword evidence="2 5" id="KW-0812">Transmembrane</keyword>
<dbReference type="InterPro" id="IPR002797">
    <property type="entry name" value="Polysacc_synth"/>
</dbReference>
<feature type="transmembrane region" description="Helical" evidence="5">
    <location>
        <begin position="218"/>
        <end position="241"/>
    </location>
</feature>
<dbReference type="InterPro" id="IPR052556">
    <property type="entry name" value="PolySynth_Transporter"/>
</dbReference>
<dbReference type="PANTHER" id="PTHR43424:SF1">
    <property type="entry name" value="LOCUS PUTATIVE PROTEIN 1-RELATED"/>
    <property type="match status" value="1"/>
</dbReference>
<protein>
    <submittedName>
        <fullName evidence="6">Membrane protein involved in the export of O-antigen and teichoic acid</fullName>
    </submittedName>
</protein>
<feature type="transmembrane region" description="Helical" evidence="5">
    <location>
        <begin position="55"/>
        <end position="79"/>
    </location>
</feature>
<keyword evidence="3 5" id="KW-1133">Transmembrane helix</keyword>
<feature type="transmembrane region" description="Helical" evidence="5">
    <location>
        <begin position="396"/>
        <end position="416"/>
    </location>
</feature>
<comment type="subcellular location">
    <subcellularLocation>
        <location evidence="1">Membrane</location>
        <topology evidence="1">Multi-pass membrane protein</topology>
    </subcellularLocation>
</comment>
<evidence type="ECO:0000256" key="5">
    <source>
        <dbReference type="SAM" id="Phobius"/>
    </source>
</evidence>
<dbReference type="EMBL" id="FQUH01000013">
    <property type="protein sequence ID" value="SHF60752.1"/>
    <property type="molecule type" value="Genomic_DNA"/>
</dbReference>
<organism evidence="6 7">
    <name type="scientific">Vibrio gazogenes DSM 21264 = NBRC 103151</name>
    <dbReference type="NCBI Taxonomy" id="1123492"/>
    <lineage>
        <taxon>Bacteria</taxon>
        <taxon>Pseudomonadati</taxon>
        <taxon>Pseudomonadota</taxon>
        <taxon>Gammaproteobacteria</taxon>
        <taxon>Vibrionales</taxon>
        <taxon>Vibrionaceae</taxon>
        <taxon>Vibrio</taxon>
    </lineage>
</organism>
<feature type="transmembrane region" description="Helical" evidence="5">
    <location>
        <begin position="126"/>
        <end position="143"/>
    </location>
</feature>
<evidence type="ECO:0000256" key="1">
    <source>
        <dbReference type="ARBA" id="ARBA00004141"/>
    </source>
</evidence>
<dbReference type="Proteomes" id="UP000184159">
    <property type="component" value="Unassembled WGS sequence"/>
</dbReference>
<dbReference type="AlphaFoldDB" id="A0A1M5D1S9"/>
<dbReference type="GO" id="GO:0016020">
    <property type="term" value="C:membrane"/>
    <property type="evidence" value="ECO:0007669"/>
    <property type="project" value="UniProtKB-SubCell"/>
</dbReference>
<feature type="transmembrane region" description="Helical" evidence="5">
    <location>
        <begin position="341"/>
        <end position="362"/>
    </location>
</feature>
<feature type="transmembrane region" description="Helical" evidence="5">
    <location>
        <begin position="91"/>
        <end position="114"/>
    </location>
</feature>
<proteinExistence type="predicted"/>
<evidence type="ECO:0000313" key="7">
    <source>
        <dbReference type="Proteomes" id="UP000184159"/>
    </source>
</evidence>
<dbReference type="RefSeq" id="WP_072960412.1">
    <property type="nucleotide sequence ID" value="NZ_FQUH01000013.1"/>
</dbReference>
<dbReference type="CDD" id="cd13128">
    <property type="entry name" value="MATE_Wzx_like"/>
    <property type="match status" value="1"/>
</dbReference>
<sequence>MMIINKIKLLTNNKEFLRYFSNTSWLLGEKLLRLTLGVFIGIWIARYLGPERFGIFNYVQSYVALFTAIATLGLDNIIVRELVKSQSARDELLGTAFVLKLIGAVVTLVLLGMTLWLQTSDSQTTLYVYIIASTTIFQSFNVIDFYFQSKVLSKFVVFSNIISLLISSIIKLFLILNDAPLIAFFYVVLFDSLILSLGFIFFYFYNRLSFLNWSFNKNLAIVLLKDSWPLILSGIIVSIYIKIDQVMLKEMIGNEAVGVYAAAVRLSEVWYFIPVVICSSLFPALIDARKQSENLYYDRLQTIYSLMSFIAIIIALSMTFLSNWLIHLLYGVEYYQAGKVLMIHIWAGIFVFIGVASGKWLLVENLQIISIVNTAFGAIVNIVLNYIFIKKIGVEGAAWATLVSYFLAAYLSLCFWKKTRINFINISKSLLFIKSLNIKRNN</sequence>
<feature type="transmembrane region" description="Helical" evidence="5">
    <location>
        <begin position="31"/>
        <end position="49"/>
    </location>
</feature>
<feature type="transmembrane region" description="Helical" evidence="5">
    <location>
        <begin position="155"/>
        <end position="176"/>
    </location>
</feature>
<evidence type="ECO:0000256" key="2">
    <source>
        <dbReference type="ARBA" id="ARBA00022692"/>
    </source>
</evidence>
<accession>A0A1M5D1S9</accession>
<feature type="transmembrane region" description="Helical" evidence="5">
    <location>
        <begin position="182"/>
        <end position="206"/>
    </location>
</feature>
<feature type="transmembrane region" description="Helical" evidence="5">
    <location>
        <begin position="306"/>
        <end position="329"/>
    </location>
</feature>
<evidence type="ECO:0000313" key="6">
    <source>
        <dbReference type="EMBL" id="SHF60752.1"/>
    </source>
</evidence>
<reference evidence="7" key="1">
    <citation type="submission" date="2016-11" db="EMBL/GenBank/DDBJ databases">
        <authorList>
            <person name="Varghese N."/>
            <person name="Submissions S."/>
        </authorList>
    </citation>
    <scope>NUCLEOTIDE SEQUENCE [LARGE SCALE GENOMIC DNA]</scope>
    <source>
        <strain evidence="7">DSM 21264</strain>
    </source>
</reference>
<keyword evidence="4 5" id="KW-0472">Membrane</keyword>
<keyword evidence="7" id="KW-1185">Reference proteome</keyword>
<name>A0A1M5D1S9_VIBGA</name>
<feature type="transmembrane region" description="Helical" evidence="5">
    <location>
        <begin position="269"/>
        <end position="286"/>
    </location>
</feature>
<feature type="transmembrane region" description="Helical" evidence="5">
    <location>
        <begin position="369"/>
        <end position="389"/>
    </location>
</feature>
<dbReference type="PANTHER" id="PTHR43424">
    <property type="entry name" value="LOCUS PUTATIVE PROTEIN 1-RELATED"/>
    <property type="match status" value="1"/>
</dbReference>
<evidence type="ECO:0000256" key="4">
    <source>
        <dbReference type="ARBA" id="ARBA00023136"/>
    </source>
</evidence>
<dbReference type="Pfam" id="PF01943">
    <property type="entry name" value="Polysacc_synt"/>
    <property type="match status" value="1"/>
</dbReference>
<evidence type="ECO:0000256" key="3">
    <source>
        <dbReference type="ARBA" id="ARBA00022989"/>
    </source>
</evidence>